<evidence type="ECO:0000256" key="6">
    <source>
        <dbReference type="ARBA" id="ARBA00023277"/>
    </source>
</evidence>
<gene>
    <name evidence="9" type="ORF">ACFSBX_08905</name>
</gene>
<dbReference type="GO" id="GO:0042132">
    <property type="term" value="F:fructose 1,6-bisphosphate 1-phosphatase activity"/>
    <property type="evidence" value="ECO:0007669"/>
    <property type="project" value="UniProtKB-EC"/>
</dbReference>
<feature type="binding site" evidence="8">
    <location>
        <position position="85"/>
    </location>
    <ligand>
        <name>Mg(2+)</name>
        <dbReference type="ChEBI" id="CHEBI:18420"/>
        <label>1</label>
        <note>catalytic</note>
    </ligand>
</feature>
<dbReference type="EMBL" id="JBHUDK010000006">
    <property type="protein sequence ID" value="MFD1599073.1"/>
    <property type="molecule type" value="Genomic_DNA"/>
</dbReference>
<keyword evidence="5 8" id="KW-0460">Magnesium</keyword>
<dbReference type="Pfam" id="PF00459">
    <property type="entry name" value="Inositol_P"/>
    <property type="match status" value="1"/>
</dbReference>
<reference evidence="9 10" key="1">
    <citation type="journal article" date="2019" name="Int. J. Syst. Evol. Microbiol.">
        <title>The Global Catalogue of Microorganisms (GCM) 10K type strain sequencing project: providing services to taxonomists for standard genome sequencing and annotation.</title>
        <authorList>
            <consortium name="The Broad Institute Genomics Platform"/>
            <consortium name="The Broad Institute Genome Sequencing Center for Infectious Disease"/>
            <person name="Wu L."/>
            <person name="Ma J."/>
        </authorList>
    </citation>
    <scope>NUCLEOTIDE SEQUENCE [LARGE SCALE GENOMIC DNA]</scope>
    <source>
        <strain evidence="9 10">CGMCC 1.12121</strain>
    </source>
</reference>
<dbReference type="PRINTS" id="PR00377">
    <property type="entry name" value="IMPHPHTASES"/>
</dbReference>
<keyword evidence="6" id="KW-0119">Carbohydrate metabolism</keyword>
<evidence type="ECO:0000256" key="2">
    <source>
        <dbReference type="ARBA" id="ARBA00013093"/>
    </source>
</evidence>
<evidence type="ECO:0000256" key="5">
    <source>
        <dbReference type="ARBA" id="ARBA00022842"/>
    </source>
</evidence>
<feature type="binding site" evidence="8">
    <location>
        <position position="88"/>
    </location>
    <ligand>
        <name>Mg(2+)</name>
        <dbReference type="ChEBI" id="CHEBI:18420"/>
        <label>1</label>
        <note>catalytic</note>
    </ligand>
</feature>
<comment type="cofactor">
    <cofactor evidence="8">
        <name>Mg(2+)</name>
        <dbReference type="ChEBI" id="CHEBI:18420"/>
    </cofactor>
</comment>
<dbReference type="InterPro" id="IPR020583">
    <property type="entry name" value="Inositol_monoP_metal-BS"/>
</dbReference>
<dbReference type="PANTHER" id="PTHR20854">
    <property type="entry name" value="INOSITOL MONOPHOSPHATASE"/>
    <property type="match status" value="1"/>
</dbReference>
<keyword evidence="3 8" id="KW-0479">Metal-binding</keyword>
<feature type="binding site" evidence="8">
    <location>
        <position position="67"/>
    </location>
    <ligand>
        <name>Mg(2+)</name>
        <dbReference type="ChEBI" id="CHEBI:18420"/>
        <label>1</label>
        <note>catalytic</note>
    </ligand>
</feature>
<dbReference type="Gene3D" id="3.30.540.10">
    <property type="entry name" value="Fructose-1,6-Bisphosphatase, subunit A, domain 1"/>
    <property type="match status" value="1"/>
</dbReference>
<dbReference type="PANTHER" id="PTHR20854:SF4">
    <property type="entry name" value="INOSITOL-1-MONOPHOSPHATASE-RELATED"/>
    <property type="match status" value="1"/>
</dbReference>
<dbReference type="SUPFAM" id="SSF56655">
    <property type="entry name" value="Carbohydrate phosphatase"/>
    <property type="match status" value="1"/>
</dbReference>
<evidence type="ECO:0000313" key="9">
    <source>
        <dbReference type="EMBL" id="MFD1599073.1"/>
    </source>
</evidence>
<dbReference type="GO" id="GO:0046872">
    <property type="term" value="F:metal ion binding"/>
    <property type="evidence" value="ECO:0007669"/>
    <property type="project" value="UniProtKB-KW"/>
</dbReference>
<dbReference type="AlphaFoldDB" id="A0ABD6CLN0"/>
<comment type="similarity">
    <text evidence="7">Belongs to the inositol monophosphatase superfamily. FBPase class 4 family.</text>
</comment>
<dbReference type="RefSeq" id="WP_390277300.1">
    <property type="nucleotide sequence ID" value="NZ_JBHUDK010000006.1"/>
</dbReference>
<evidence type="ECO:0000256" key="7">
    <source>
        <dbReference type="ARBA" id="ARBA00038103"/>
    </source>
</evidence>
<organism evidence="9 10">
    <name type="scientific">Halobellus rarus</name>
    <dbReference type="NCBI Taxonomy" id="1126237"/>
    <lineage>
        <taxon>Archaea</taxon>
        <taxon>Methanobacteriati</taxon>
        <taxon>Methanobacteriota</taxon>
        <taxon>Stenosarchaea group</taxon>
        <taxon>Halobacteria</taxon>
        <taxon>Halobacteriales</taxon>
        <taxon>Haloferacaceae</taxon>
        <taxon>Halobellus</taxon>
    </lineage>
</organism>
<evidence type="ECO:0000256" key="1">
    <source>
        <dbReference type="ARBA" id="ARBA00001273"/>
    </source>
</evidence>
<feature type="non-terminal residue" evidence="9">
    <location>
        <position position="111"/>
    </location>
</feature>
<accession>A0ABD6CLN0</accession>
<evidence type="ECO:0000313" key="10">
    <source>
        <dbReference type="Proteomes" id="UP001597085"/>
    </source>
</evidence>
<dbReference type="InterPro" id="IPR000760">
    <property type="entry name" value="Inositol_monophosphatase-like"/>
</dbReference>
<dbReference type="PROSITE" id="PS00629">
    <property type="entry name" value="IMP_1"/>
    <property type="match status" value="1"/>
</dbReference>
<protein>
    <recommendedName>
        <fullName evidence="2">fructose-bisphosphatase</fullName>
        <ecNumber evidence="2">3.1.3.11</ecNumber>
    </recommendedName>
</protein>
<evidence type="ECO:0000256" key="8">
    <source>
        <dbReference type="PIRSR" id="PIRSR600760-2"/>
    </source>
</evidence>
<name>A0ABD6CLN0_9EURY</name>
<evidence type="ECO:0000256" key="4">
    <source>
        <dbReference type="ARBA" id="ARBA00022801"/>
    </source>
</evidence>
<comment type="catalytic activity">
    <reaction evidence="1">
        <text>beta-D-fructose 1,6-bisphosphate + H2O = beta-D-fructose 6-phosphate + phosphate</text>
        <dbReference type="Rhea" id="RHEA:11064"/>
        <dbReference type="ChEBI" id="CHEBI:15377"/>
        <dbReference type="ChEBI" id="CHEBI:32966"/>
        <dbReference type="ChEBI" id="CHEBI:43474"/>
        <dbReference type="ChEBI" id="CHEBI:57634"/>
        <dbReference type="EC" id="3.1.3.11"/>
    </reaction>
</comment>
<keyword evidence="10" id="KW-1185">Reference proteome</keyword>
<sequence>MDEDRAALARRAAEAGAAVAAERFRTDVDVERKTGKVDVVTQADRDAQAAVVDVIRERRPNDAVVGEEEDELKEIPEAGPAWVIDPIDGTNNYVRGIRVWGTAVAAVRDGD</sequence>
<evidence type="ECO:0000256" key="3">
    <source>
        <dbReference type="ARBA" id="ARBA00022723"/>
    </source>
</evidence>
<dbReference type="EC" id="3.1.3.11" evidence="2"/>
<keyword evidence="4" id="KW-0378">Hydrolase</keyword>
<dbReference type="Proteomes" id="UP001597085">
    <property type="component" value="Unassembled WGS sequence"/>
</dbReference>
<proteinExistence type="inferred from homology"/>
<comment type="caution">
    <text evidence="9">The sequence shown here is derived from an EMBL/GenBank/DDBJ whole genome shotgun (WGS) entry which is preliminary data.</text>
</comment>
<feature type="binding site" evidence="8">
    <location>
        <position position="87"/>
    </location>
    <ligand>
        <name>Mg(2+)</name>
        <dbReference type="ChEBI" id="CHEBI:18420"/>
        <label>1</label>
        <note>catalytic</note>
    </ligand>
</feature>